<dbReference type="InterPro" id="IPR010272">
    <property type="entry name" value="T6SS_TssF"/>
</dbReference>
<dbReference type="OrthoDB" id="9763676at2"/>
<organism evidence="1 2">
    <name type="scientific">Acetobacter nitrogenifigens DSM 23921 = NBRC 105050</name>
    <dbReference type="NCBI Taxonomy" id="1120919"/>
    <lineage>
        <taxon>Bacteria</taxon>
        <taxon>Pseudomonadati</taxon>
        <taxon>Pseudomonadota</taxon>
        <taxon>Alphaproteobacteria</taxon>
        <taxon>Acetobacterales</taxon>
        <taxon>Acetobacteraceae</taxon>
        <taxon>Acetobacter</taxon>
    </lineage>
</organism>
<dbReference type="NCBIfam" id="TIGR03359">
    <property type="entry name" value="VI_chp_6"/>
    <property type="match status" value="1"/>
</dbReference>
<evidence type="ECO:0000313" key="1">
    <source>
        <dbReference type="EMBL" id="GEN60307.1"/>
    </source>
</evidence>
<dbReference type="RefSeq" id="WP_026397447.1">
    <property type="nucleotide sequence ID" value="NZ_AUBI01000004.1"/>
</dbReference>
<reference evidence="1 2" key="1">
    <citation type="submission" date="2019-07" db="EMBL/GenBank/DDBJ databases">
        <title>Whole genome shotgun sequence of Acetobacter nitrogenifigens NBRC 105050.</title>
        <authorList>
            <person name="Hosoyama A."/>
            <person name="Uohara A."/>
            <person name="Ohji S."/>
            <person name="Ichikawa N."/>
        </authorList>
    </citation>
    <scope>NUCLEOTIDE SEQUENCE [LARGE SCALE GENOMIC DNA]</scope>
    <source>
        <strain evidence="1 2">NBRC 105050</strain>
    </source>
</reference>
<dbReference type="STRING" id="1120919.GCA_000429165_01388"/>
<sequence length="605" mass="67128">MPNDLTSAYQRELEAIRDLAAQFADDHPKIAQRLRLTRDTVDDPHVERLLEGVAFLSARTQQRLDDDYPELTDALLNILYPHYLAPVPSSSVAQFFCMPDAKTPLPVASGSELQTGALDDVRCRFRTTMPIEVWPIRAHDARLMGTPIDAPTHPASHLATSCLRVTLSLTDPQARFDEIAPSRLRFFIHGSPAQAIQLYELLCQHTIGVALADGPNDVRPTLLTPSQLQPAGFSPEEALLPWPERSFVGFRLLTEYFALPEKFLFIDIDGLDARTVVSDKNKIDLFIYFDRSFPELQRNLRPDALKLGCAPIVNLFPGQCEPLRLTHTQTDYPIDADLAHPEAYEIWQVQSVREIEPDGSTRPWRPLYQELAHDAGDSAGVYTLIRRASEFVAQGTETRLAPIDLQLDAPENADRLLSIDALLTNGALPSRLPFGGSSQSLQPTEGLGSVTAIDCLLPPTQSWRADLRLRNNWRLISHLTLGRLSLVGGPQAAASLREILSLYDMRRSEQTAVAISSLVSVDARDAIARPPGGKLGSFCRGLDVTLTFEASRWAEDGLFLLASVIERFLALHVTVNTFVRTTVRLTGRPDPVARFPARAGYRTLL</sequence>
<comment type="caution">
    <text evidence="1">The sequence shown here is derived from an EMBL/GenBank/DDBJ whole genome shotgun (WGS) entry which is preliminary data.</text>
</comment>
<name>A0A511XBG8_9PROT</name>
<dbReference type="PANTHER" id="PTHR35370:SF1">
    <property type="entry name" value="TYPE VI SECRETION SYSTEM COMPONENT TSSF1"/>
    <property type="match status" value="1"/>
</dbReference>
<dbReference type="EMBL" id="BJYF01000016">
    <property type="protein sequence ID" value="GEN60307.1"/>
    <property type="molecule type" value="Genomic_DNA"/>
</dbReference>
<keyword evidence="2" id="KW-1185">Reference proteome</keyword>
<dbReference type="PIRSF" id="PIRSF028304">
    <property type="entry name" value="UCP028304"/>
    <property type="match status" value="1"/>
</dbReference>
<proteinExistence type="predicted"/>
<dbReference type="AlphaFoldDB" id="A0A511XBG8"/>
<evidence type="ECO:0000313" key="2">
    <source>
        <dbReference type="Proteomes" id="UP000321635"/>
    </source>
</evidence>
<accession>A0A511XBG8</accession>
<dbReference type="Pfam" id="PF05947">
    <property type="entry name" value="T6SS_TssF"/>
    <property type="match status" value="1"/>
</dbReference>
<dbReference type="Proteomes" id="UP000321635">
    <property type="component" value="Unassembled WGS sequence"/>
</dbReference>
<dbReference type="PANTHER" id="PTHR35370">
    <property type="entry name" value="CYTOPLASMIC PROTEIN-RELATED-RELATED"/>
    <property type="match status" value="1"/>
</dbReference>
<protein>
    <submittedName>
        <fullName evidence="1">Type VI secretion system protein ImpG</fullName>
    </submittedName>
</protein>
<gene>
    <name evidence="1" type="primary">impG</name>
    <name evidence="1" type="ORF">ANI02nite_21910</name>
</gene>